<gene>
    <name evidence="1" type="primary">ga27455</name>
    <name evidence="1" type="ORF">PR202_ga27455</name>
</gene>
<proteinExistence type="predicted"/>
<evidence type="ECO:0000313" key="1">
    <source>
        <dbReference type="EMBL" id="GJN09448.1"/>
    </source>
</evidence>
<sequence>MTSRSLRGAGSSCARGDAFVDRPARVNRAVVDRSYFYRACVLPNGPRCGAARELCLGITSSVAFWDGSAASSSRTSDVDVLSTAARRVSGHAGDRKLSTLAERLLSDRPTPHCVLPGQRVLGKRRRRSSGPAVLKGCSASVPNEMNDNDVYLDLACSSSMTSTDDACIIDRIGVTTFELPKLLIVQKILTLLPSSKLPYITLDLIMDKNISIDDVIGLLFKDEETYTKLFIRRFIKLYLECHSKFYSKHFGWTTH</sequence>
<protein>
    <submittedName>
        <fullName evidence="1">Uncharacterized protein</fullName>
    </submittedName>
</protein>
<reference evidence="1" key="1">
    <citation type="journal article" date="2018" name="DNA Res.">
        <title>Multiple hybrid de novo genome assembly of finger millet, an orphan allotetraploid crop.</title>
        <authorList>
            <person name="Hatakeyama M."/>
            <person name="Aluri S."/>
            <person name="Balachadran M.T."/>
            <person name="Sivarajan S.R."/>
            <person name="Patrignani A."/>
            <person name="Gruter S."/>
            <person name="Poveda L."/>
            <person name="Shimizu-Inatsugi R."/>
            <person name="Baeten J."/>
            <person name="Francoijs K.J."/>
            <person name="Nataraja K.N."/>
            <person name="Reddy Y.A.N."/>
            <person name="Phadnis S."/>
            <person name="Ravikumar R.L."/>
            <person name="Schlapbach R."/>
            <person name="Sreeman S.M."/>
            <person name="Shimizu K.K."/>
        </authorList>
    </citation>
    <scope>NUCLEOTIDE SEQUENCE</scope>
</reference>
<name>A0AAV5DEV1_ELECO</name>
<reference evidence="1" key="2">
    <citation type="submission" date="2021-12" db="EMBL/GenBank/DDBJ databases">
        <title>Resequencing data analysis of finger millet.</title>
        <authorList>
            <person name="Hatakeyama M."/>
            <person name="Aluri S."/>
            <person name="Balachadran M.T."/>
            <person name="Sivarajan S.R."/>
            <person name="Poveda L."/>
            <person name="Shimizu-Inatsugi R."/>
            <person name="Schlapbach R."/>
            <person name="Sreeman S.M."/>
            <person name="Shimizu K.K."/>
        </authorList>
    </citation>
    <scope>NUCLEOTIDE SEQUENCE</scope>
</reference>
<keyword evidence="2" id="KW-1185">Reference proteome</keyword>
<accession>A0AAV5DEV1</accession>
<organism evidence="1 2">
    <name type="scientific">Eleusine coracana subsp. coracana</name>
    <dbReference type="NCBI Taxonomy" id="191504"/>
    <lineage>
        <taxon>Eukaryota</taxon>
        <taxon>Viridiplantae</taxon>
        <taxon>Streptophyta</taxon>
        <taxon>Embryophyta</taxon>
        <taxon>Tracheophyta</taxon>
        <taxon>Spermatophyta</taxon>
        <taxon>Magnoliopsida</taxon>
        <taxon>Liliopsida</taxon>
        <taxon>Poales</taxon>
        <taxon>Poaceae</taxon>
        <taxon>PACMAD clade</taxon>
        <taxon>Chloridoideae</taxon>
        <taxon>Cynodonteae</taxon>
        <taxon>Eleusininae</taxon>
        <taxon>Eleusine</taxon>
    </lineage>
</organism>
<comment type="caution">
    <text evidence="1">The sequence shown here is derived from an EMBL/GenBank/DDBJ whole genome shotgun (WGS) entry which is preliminary data.</text>
</comment>
<dbReference type="Proteomes" id="UP001054889">
    <property type="component" value="Unassembled WGS sequence"/>
</dbReference>
<dbReference type="EMBL" id="BQKI01000016">
    <property type="protein sequence ID" value="GJN09448.1"/>
    <property type="molecule type" value="Genomic_DNA"/>
</dbReference>
<evidence type="ECO:0000313" key="2">
    <source>
        <dbReference type="Proteomes" id="UP001054889"/>
    </source>
</evidence>
<dbReference type="AlphaFoldDB" id="A0AAV5DEV1"/>